<dbReference type="AlphaFoldDB" id="M4H259"/>
<keyword evidence="2" id="KW-0732">Signal</keyword>
<proteinExistence type="evidence at transcript level"/>
<feature type="region of interest" description="Disordered" evidence="1">
    <location>
        <begin position="35"/>
        <end position="89"/>
    </location>
</feature>
<protein>
    <submittedName>
        <fullName evidence="3">Putative secretory peptide-11</fullName>
    </submittedName>
</protein>
<reference evidence="3" key="1">
    <citation type="submission" date="2012-02" db="EMBL/GenBank/DDBJ databases">
        <title>The genome of the ctenophore, Pleurobrachia bachei.</title>
        <authorList>
            <person name="Kohn A.B."/>
            <person name="Citarella M."/>
            <person name="Moroz L.L."/>
        </authorList>
    </citation>
    <scope>NUCLEOTIDE SEQUENCE</scope>
</reference>
<name>M4H259_PLEBA</name>
<evidence type="ECO:0000256" key="2">
    <source>
        <dbReference type="SAM" id="SignalP"/>
    </source>
</evidence>
<feature type="signal peptide" evidence="2">
    <location>
        <begin position="1"/>
        <end position="17"/>
    </location>
</feature>
<evidence type="ECO:0000256" key="1">
    <source>
        <dbReference type="SAM" id="MobiDB-lite"/>
    </source>
</evidence>
<accession>M4H259</accession>
<evidence type="ECO:0000313" key="3">
    <source>
        <dbReference type="EMBL" id="AFK75421.1"/>
    </source>
</evidence>
<sequence>MIRTLILLAFLVATIHASPYGTSWPYTWTPRPSGFTGFHDTTPPPTSVGDETTDYETPHPGVVTSSDTTTSSGYMTYRDTPTPGGDDTTDYSAHVDYFSSSSPEQDETTYYTTVICDWFTSLFSDM</sequence>
<organism evidence="3">
    <name type="scientific">Pleurobrachia bachei</name>
    <name type="common">Sea gooseberry</name>
    <dbReference type="NCBI Taxonomy" id="34499"/>
    <lineage>
        <taxon>Eukaryota</taxon>
        <taxon>Metazoa</taxon>
        <taxon>Ctenophora</taxon>
        <taxon>Tentaculata</taxon>
        <taxon>Cydippida</taxon>
        <taxon>Pleurobrachiidae</taxon>
        <taxon>Pleurobrachia</taxon>
    </lineage>
</organism>
<feature type="chain" id="PRO_5005689001" evidence="2">
    <location>
        <begin position="18"/>
        <end position="126"/>
    </location>
</feature>
<dbReference type="EMBL" id="JQ700321">
    <property type="protein sequence ID" value="AFK75421.1"/>
    <property type="molecule type" value="mRNA"/>
</dbReference>